<dbReference type="InterPro" id="IPR002893">
    <property type="entry name" value="Znf_MYND"/>
</dbReference>
<evidence type="ECO:0000313" key="8">
    <source>
        <dbReference type="EMBL" id="EJK57538.1"/>
    </source>
</evidence>
<keyword evidence="2 5" id="KW-0863">Zinc-finger</keyword>
<feature type="region of interest" description="Disordered" evidence="6">
    <location>
        <begin position="66"/>
        <end position="118"/>
    </location>
</feature>
<dbReference type="PROSITE" id="PS01360">
    <property type="entry name" value="ZF_MYND_1"/>
    <property type="match status" value="1"/>
</dbReference>
<feature type="compositionally biased region" description="Basic and acidic residues" evidence="6">
    <location>
        <begin position="104"/>
        <end position="114"/>
    </location>
</feature>
<dbReference type="AlphaFoldDB" id="K0RUK9"/>
<feature type="domain" description="MYND-type" evidence="7">
    <location>
        <begin position="179"/>
        <end position="220"/>
    </location>
</feature>
<dbReference type="eggNOG" id="KOG1550">
    <property type="taxonomic scope" value="Eukaryota"/>
</dbReference>
<dbReference type="InterPro" id="IPR050767">
    <property type="entry name" value="Sel1_AlgK"/>
</dbReference>
<reference evidence="8 9" key="1">
    <citation type="journal article" date="2012" name="Genome Biol.">
        <title>Genome and low-iron response of an oceanic diatom adapted to chronic iron limitation.</title>
        <authorList>
            <person name="Lommer M."/>
            <person name="Specht M."/>
            <person name="Roy A.S."/>
            <person name="Kraemer L."/>
            <person name="Andreson R."/>
            <person name="Gutowska M.A."/>
            <person name="Wolf J."/>
            <person name="Bergner S.V."/>
            <person name="Schilhabel M.B."/>
            <person name="Klostermeier U.C."/>
            <person name="Beiko R.G."/>
            <person name="Rosenstiel P."/>
            <person name="Hippler M."/>
            <person name="Laroche J."/>
        </authorList>
    </citation>
    <scope>NUCLEOTIDE SEQUENCE [LARGE SCALE GENOMIC DNA]</scope>
    <source>
        <strain evidence="8 9">CCMP1005</strain>
    </source>
</reference>
<dbReference type="Pfam" id="PF01753">
    <property type="entry name" value="zf-MYND"/>
    <property type="match status" value="1"/>
</dbReference>
<keyword evidence="3" id="KW-0862">Zinc</keyword>
<comment type="caution">
    <text evidence="8">The sequence shown here is derived from an EMBL/GenBank/DDBJ whole genome shotgun (WGS) entry which is preliminary data.</text>
</comment>
<evidence type="ECO:0000256" key="2">
    <source>
        <dbReference type="ARBA" id="ARBA00022771"/>
    </source>
</evidence>
<evidence type="ECO:0000256" key="4">
    <source>
        <dbReference type="ARBA" id="ARBA00038101"/>
    </source>
</evidence>
<dbReference type="Gene3D" id="3.30.40.10">
    <property type="entry name" value="Zinc/RING finger domain, C3HC4 (zinc finger)"/>
    <property type="match status" value="1"/>
</dbReference>
<dbReference type="InterPro" id="IPR013083">
    <property type="entry name" value="Znf_RING/FYVE/PHD"/>
</dbReference>
<proteinExistence type="inferred from homology"/>
<dbReference type="GO" id="GO:0008270">
    <property type="term" value="F:zinc ion binding"/>
    <property type="evidence" value="ECO:0007669"/>
    <property type="project" value="UniProtKB-KW"/>
</dbReference>
<dbReference type="PANTHER" id="PTHR11102">
    <property type="entry name" value="SEL-1-LIKE PROTEIN"/>
    <property type="match status" value="1"/>
</dbReference>
<protein>
    <recommendedName>
        <fullName evidence="7">MYND-type domain-containing protein</fullName>
    </recommendedName>
</protein>
<comment type="similarity">
    <text evidence="4">Belongs to the sel-1 family.</text>
</comment>
<evidence type="ECO:0000256" key="1">
    <source>
        <dbReference type="ARBA" id="ARBA00022723"/>
    </source>
</evidence>
<evidence type="ECO:0000259" key="7">
    <source>
        <dbReference type="PROSITE" id="PS50865"/>
    </source>
</evidence>
<dbReference type="InterPro" id="IPR006597">
    <property type="entry name" value="Sel1-like"/>
</dbReference>
<feature type="region of interest" description="Disordered" evidence="6">
    <location>
        <begin position="1"/>
        <end position="27"/>
    </location>
</feature>
<keyword evidence="9" id="KW-1185">Reference proteome</keyword>
<dbReference type="OrthoDB" id="272077at2759"/>
<dbReference type="SUPFAM" id="SSF144232">
    <property type="entry name" value="HIT/MYND zinc finger-like"/>
    <property type="match status" value="1"/>
</dbReference>
<dbReference type="SMART" id="SM00671">
    <property type="entry name" value="SEL1"/>
    <property type="match status" value="3"/>
</dbReference>
<feature type="non-terminal residue" evidence="8">
    <location>
        <position position="1"/>
    </location>
</feature>
<dbReference type="PANTHER" id="PTHR11102:SF160">
    <property type="entry name" value="ERAD-ASSOCIATED E3 UBIQUITIN-PROTEIN LIGASE COMPONENT HRD3"/>
    <property type="match status" value="1"/>
</dbReference>
<dbReference type="InterPro" id="IPR011990">
    <property type="entry name" value="TPR-like_helical_dom_sf"/>
</dbReference>
<accession>K0RUK9</accession>
<dbReference type="PROSITE" id="PS50865">
    <property type="entry name" value="ZF_MYND_2"/>
    <property type="match status" value="1"/>
</dbReference>
<evidence type="ECO:0000256" key="5">
    <source>
        <dbReference type="PROSITE-ProRule" id="PRU00134"/>
    </source>
</evidence>
<organism evidence="8 9">
    <name type="scientific">Thalassiosira oceanica</name>
    <name type="common">Marine diatom</name>
    <dbReference type="NCBI Taxonomy" id="159749"/>
    <lineage>
        <taxon>Eukaryota</taxon>
        <taxon>Sar</taxon>
        <taxon>Stramenopiles</taxon>
        <taxon>Ochrophyta</taxon>
        <taxon>Bacillariophyta</taxon>
        <taxon>Coscinodiscophyceae</taxon>
        <taxon>Thalassiosirophycidae</taxon>
        <taxon>Thalassiosirales</taxon>
        <taxon>Thalassiosiraceae</taxon>
        <taxon>Thalassiosira</taxon>
    </lineage>
</organism>
<evidence type="ECO:0000256" key="6">
    <source>
        <dbReference type="SAM" id="MobiDB-lite"/>
    </source>
</evidence>
<dbReference type="Proteomes" id="UP000266841">
    <property type="component" value="Unassembled WGS sequence"/>
</dbReference>
<feature type="compositionally biased region" description="Basic and acidic residues" evidence="6">
    <location>
        <begin position="80"/>
        <end position="90"/>
    </location>
</feature>
<evidence type="ECO:0000256" key="3">
    <source>
        <dbReference type="ARBA" id="ARBA00022833"/>
    </source>
</evidence>
<keyword evidence="1" id="KW-0479">Metal-binding</keyword>
<dbReference type="SUPFAM" id="SSF81901">
    <property type="entry name" value="HCP-like"/>
    <property type="match status" value="1"/>
</dbReference>
<name>K0RUK9_THAOC</name>
<dbReference type="EMBL" id="AGNL01027908">
    <property type="protein sequence ID" value="EJK57538.1"/>
    <property type="molecule type" value="Genomic_DNA"/>
</dbReference>
<gene>
    <name evidence="8" type="ORF">THAOC_22404</name>
</gene>
<dbReference type="Gene3D" id="1.25.40.10">
    <property type="entry name" value="Tetratricopeptide repeat domain"/>
    <property type="match status" value="1"/>
</dbReference>
<dbReference type="Gene3D" id="6.10.140.2220">
    <property type="match status" value="1"/>
</dbReference>
<dbReference type="Pfam" id="PF08238">
    <property type="entry name" value="Sel1"/>
    <property type="match status" value="3"/>
</dbReference>
<sequence length="440" mass="49000">SSPRVPRWKNPSPALSTPGRLSSGCRPPVVVPPVPLALMLRGDGRGAADLAASRLATMGTGDRGLYPCRRDLGFSEGPSEEARKGPRAREEEDPQRSLCRFQLRHHESREREQTDSIPKQGLILGCRRTPSFAPPPSPEHKDANIYSECDGDPELTHINQPRFAMSCVPVAEVDVIEACANCGKQGSDTVKLKNCTACRLVKYCGVDCQRAHRKQHKKACKQRAAELKDEQLYGQGHERMEGDFCPICSLPIPLPMYHHSGFNVCCMKLICYGCNMASQTRGMHDCPFCRTPYPDNDADVRAMIQKRVSKKDPEGINFLAQKYYYGDLGLQKDMQKAVKLYADAAELGSIEALYDLGNSYYFGNGVEQDEKKAVQFWSKAAMQGHVLARNHLGCYEMEKRNNDRGVRHFLISAKMGLKESVENIKRALGGGQATKEQFTD</sequence>
<evidence type="ECO:0000313" key="9">
    <source>
        <dbReference type="Proteomes" id="UP000266841"/>
    </source>
</evidence>